<gene>
    <name evidence="2" type="ORF">EDD74_1041</name>
    <name evidence="1" type="ORF">FAEUMB_27390</name>
</gene>
<dbReference type="AlphaFoldDB" id="A0A4V2UQB4"/>
<reference evidence="1 4" key="1">
    <citation type="journal article" date="2018" name="Int. J. Syst. Evol. Microbiol.">
        <title>Draft Genome Sequence of Faecalimonas umbilicata JCM 30896T, an Acetate-Producing Bacterium Isolated from Human Feces.</title>
        <authorList>
            <person name="Sakamoto M."/>
            <person name="Ikeyama N."/>
            <person name="Yuki M."/>
            <person name="Ohkuma M."/>
        </authorList>
    </citation>
    <scope>NUCLEOTIDE SEQUENCE [LARGE SCALE GENOMIC DNA]</scope>
    <source>
        <strain evidence="1 4">EGH7</strain>
    </source>
</reference>
<proteinExistence type="predicted"/>
<dbReference type="Proteomes" id="UP000294613">
    <property type="component" value="Unassembled WGS sequence"/>
</dbReference>
<dbReference type="RefSeq" id="WP_174704848.1">
    <property type="nucleotide sequence ID" value="NZ_BHEO01000008.1"/>
</dbReference>
<keyword evidence="4" id="KW-1185">Reference proteome</keyword>
<comment type="caution">
    <text evidence="2">The sequence shown here is derived from an EMBL/GenBank/DDBJ whole genome shotgun (WGS) entry which is preliminary data.</text>
</comment>
<reference evidence="2 3" key="2">
    <citation type="submission" date="2019-03" db="EMBL/GenBank/DDBJ databases">
        <title>Genomic Encyclopedia of Type Strains, Phase IV (KMG-IV): sequencing the most valuable type-strain genomes for metagenomic binning, comparative biology and taxonomic classification.</title>
        <authorList>
            <person name="Goeker M."/>
        </authorList>
    </citation>
    <scope>NUCLEOTIDE SEQUENCE [LARGE SCALE GENOMIC DNA]</scope>
    <source>
        <strain evidence="2 3">DSM 103426</strain>
    </source>
</reference>
<dbReference type="EMBL" id="BHEO01000008">
    <property type="protein sequence ID" value="GBU06198.1"/>
    <property type="molecule type" value="Genomic_DNA"/>
</dbReference>
<dbReference type="EMBL" id="SLZV01000004">
    <property type="protein sequence ID" value="TCS69247.1"/>
    <property type="molecule type" value="Genomic_DNA"/>
</dbReference>
<sequence length="50" mass="5881">MTVEYEDGKPDHLERVLVSCQYTENKKLEAVHLDFLPFLSLINIQNDFIN</sequence>
<organism evidence="2 3">
    <name type="scientific">Faecalimonas umbilicata</name>
    <dbReference type="NCBI Taxonomy" id="1912855"/>
    <lineage>
        <taxon>Bacteria</taxon>
        <taxon>Bacillati</taxon>
        <taxon>Bacillota</taxon>
        <taxon>Clostridia</taxon>
        <taxon>Lachnospirales</taxon>
        <taxon>Lachnospiraceae</taxon>
        <taxon>Faecalimonas</taxon>
    </lineage>
</organism>
<dbReference type="Proteomes" id="UP000702954">
    <property type="component" value="Unassembled WGS sequence"/>
</dbReference>
<evidence type="ECO:0000313" key="3">
    <source>
        <dbReference type="Proteomes" id="UP000294613"/>
    </source>
</evidence>
<evidence type="ECO:0000313" key="4">
    <source>
        <dbReference type="Proteomes" id="UP000702954"/>
    </source>
</evidence>
<evidence type="ECO:0000313" key="1">
    <source>
        <dbReference type="EMBL" id="GBU06198.1"/>
    </source>
</evidence>
<name>A0A4V2UQB4_9FIRM</name>
<accession>A0A4V2UQB4</accession>
<evidence type="ECO:0000313" key="2">
    <source>
        <dbReference type="EMBL" id="TCS69247.1"/>
    </source>
</evidence>
<protein>
    <submittedName>
        <fullName evidence="2">Uncharacterized protein</fullName>
    </submittedName>
</protein>